<name>A0A0R2E5L9_9LACO</name>
<keyword evidence="1" id="KW-1133">Transmembrane helix</keyword>
<keyword evidence="1" id="KW-0812">Transmembrane</keyword>
<evidence type="ECO:0000313" key="2">
    <source>
        <dbReference type="EMBL" id="KRN10963.1"/>
    </source>
</evidence>
<feature type="transmembrane region" description="Helical" evidence="1">
    <location>
        <begin position="20"/>
        <end position="43"/>
    </location>
</feature>
<protein>
    <submittedName>
        <fullName evidence="2">Uncharacterized protein</fullName>
    </submittedName>
</protein>
<dbReference type="Proteomes" id="UP000050898">
    <property type="component" value="Unassembled WGS sequence"/>
</dbReference>
<gene>
    <name evidence="2" type="ORF">FD00_GL001853</name>
</gene>
<dbReference type="PATRIC" id="fig|1046596.6.peg.1945"/>
<reference evidence="2 3" key="1">
    <citation type="journal article" date="2015" name="Genome Announc.">
        <title>Expanding the biotechnology potential of lactobacilli through comparative genomics of 213 strains and associated genera.</title>
        <authorList>
            <person name="Sun Z."/>
            <person name="Harris H.M."/>
            <person name="McCann A."/>
            <person name="Guo C."/>
            <person name="Argimon S."/>
            <person name="Zhang W."/>
            <person name="Yang X."/>
            <person name="Jeffery I.B."/>
            <person name="Cooney J.C."/>
            <person name="Kagawa T.F."/>
            <person name="Liu W."/>
            <person name="Song Y."/>
            <person name="Salvetti E."/>
            <person name="Wrobel A."/>
            <person name="Rasinkangas P."/>
            <person name="Parkhill J."/>
            <person name="Rea M.C."/>
            <person name="O'Sullivan O."/>
            <person name="Ritari J."/>
            <person name="Douillard F.P."/>
            <person name="Paul Ross R."/>
            <person name="Yang R."/>
            <person name="Briner A.E."/>
            <person name="Felis G.E."/>
            <person name="de Vos W.M."/>
            <person name="Barrangou R."/>
            <person name="Klaenhammer T.R."/>
            <person name="Caufield P.W."/>
            <person name="Cui Y."/>
            <person name="Zhang H."/>
            <person name="O'Toole P.W."/>
        </authorList>
    </citation>
    <scope>NUCLEOTIDE SEQUENCE [LARGE SCALE GENOMIC DNA]</scope>
    <source>
        <strain evidence="2 3">DSM 20444</strain>
    </source>
</reference>
<proteinExistence type="predicted"/>
<evidence type="ECO:0000256" key="1">
    <source>
        <dbReference type="SAM" id="Phobius"/>
    </source>
</evidence>
<dbReference type="AlphaFoldDB" id="A0A0R2E5L9"/>
<keyword evidence="3" id="KW-1185">Reference proteome</keyword>
<accession>A0A0R2E5L9</accession>
<keyword evidence="1" id="KW-0472">Membrane</keyword>
<sequence length="52" mass="5566">MGIIFVGTTGIVTDQAQLTGWGVVLALGIVSLIDLIVFIYNIYKGIKILAQD</sequence>
<comment type="caution">
    <text evidence="2">The sequence shown here is derived from an EMBL/GenBank/DDBJ whole genome shotgun (WGS) entry which is preliminary data.</text>
</comment>
<evidence type="ECO:0000313" key="3">
    <source>
        <dbReference type="Proteomes" id="UP000050898"/>
    </source>
</evidence>
<dbReference type="EMBL" id="AYYH01000005">
    <property type="protein sequence ID" value="KRN10963.1"/>
    <property type="molecule type" value="Genomic_DNA"/>
</dbReference>
<organism evidence="2 3">
    <name type="scientific">Liquorilactobacillus mali KCTC 3596 = DSM 20444</name>
    <dbReference type="NCBI Taxonomy" id="1046596"/>
    <lineage>
        <taxon>Bacteria</taxon>
        <taxon>Bacillati</taxon>
        <taxon>Bacillota</taxon>
        <taxon>Bacilli</taxon>
        <taxon>Lactobacillales</taxon>
        <taxon>Lactobacillaceae</taxon>
        <taxon>Liquorilactobacillus</taxon>
    </lineage>
</organism>